<evidence type="ECO:0000313" key="1">
    <source>
        <dbReference type="EMBL" id="OGY42767.1"/>
    </source>
</evidence>
<dbReference type="AlphaFoldDB" id="A0A1G1XTZ0"/>
<comment type="caution">
    <text evidence="1">The sequence shown here is derived from an EMBL/GenBank/DDBJ whole genome shotgun (WGS) entry which is preliminary data.</text>
</comment>
<gene>
    <name evidence="1" type="ORF">A2Y67_02510</name>
</gene>
<dbReference type="Proteomes" id="UP000176260">
    <property type="component" value="Unassembled WGS sequence"/>
</dbReference>
<protein>
    <submittedName>
        <fullName evidence="1">Uncharacterized protein</fullName>
    </submittedName>
</protein>
<name>A0A1G1XTZ0_9BACT</name>
<organism evidence="1 2">
    <name type="scientific">Candidatus Buchananbacteria bacterium RBG_13_39_9</name>
    <dbReference type="NCBI Taxonomy" id="1797531"/>
    <lineage>
        <taxon>Bacteria</taxon>
        <taxon>Candidatus Buchananiibacteriota</taxon>
    </lineage>
</organism>
<reference evidence="1 2" key="1">
    <citation type="journal article" date="2016" name="Nat. Commun.">
        <title>Thousands of microbial genomes shed light on interconnected biogeochemical processes in an aquifer system.</title>
        <authorList>
            <person name="Anantharaman K."/>
            <person name="Brown C.T."/>
            <person name="Hug L.A."/>
            <person name="Sharon I."/>
            <person name="Castelle C.J."/>
            <person name="Probst A.J."/>
            <person name="Thomas B.C."/>
            <person name="Singh A."/>
            <person name="Wilkins M.J."/>
            <person name="Karaoz U."/>
            <person name="Brodie E.L."/>
            <person name="Williams K.H."/>
            <person name="Hubbard S.S."/>
            <person name="Banfield J.F."/>
        </authorList>
    </citation>
    <scope>NUCLEOTIDE SEQUENCE [LARGE SCALE GENOMIC DNA]</scope>
</reference>
<dbReference type="EMBL" id="MHIA01000007">
    <property type="protein sequence ID" value="OGY42767.1"/>
    <property type="molecule type" value="Genomic_DNA"/>
</dbReference>
<sequence>MSKKKGGFVIHLDKMEIVKARLRDGYALNQHSTTMRDQTKYVRKPKHRRDFREERDAPVFLFIRILG</sequence>
<proteinExistence type="predicted"/>
<evidence type="ECO:0000313" key="2">
    <source>
        <dbReference type="Proteomes" id="UP000176260"/>
    </source>
</evidence>
<accession>A0A1G1XTZ0</accession>